<evidence type="ECO:0000313" key="4">
    <source>
        <dbReference type="Proteomes" id="UP000198287"/>
    </source>
</evidence>
<protein>
    <submittedName>
        <fullName evidence="3">Uncharacterized protein</fullName>
    </submittedName>
</protein>
<feature type="transmembrane region" description="Helical" evidence="2">
    <location>
        <begin position="189"/>
        <end position="211"/>
    </location>
</feature>
<evidence type="ECO:0000256" key="1">
    <source>
        <dbReference type="SAM" id="MobiDB-lite"/>
    </source>
</evidence>
<feature type="transmembrane region" description="Helical" evidence="2">
    <location>
        <begin position="269"/>
        <end position="287"/>
    </location>
</feature>
<dbReference type="AlphaFoldDB" id="A0A226EH15"/>
<reference evidence="3 4" key="1">
    <citation type="submission" date="2015-12" db="EMBL/GenBank/DDBJ databases">
        <title>The genome of Folsomia candida.</title>
        <authorList>
            <person name="Faddeeva A."/>
            <person name="Derks M.F."/>
            <person name="Anvar Y."/>
            <person name="Smit S."/>
            <person name="Van Straalen N."/>
            <person name="Roelofs D."/>
        </authorList>
    </citation>
    <scope>NUCLEOTIDE SEQUENCE [LARGE SCALE GENOMIC DNA]</scope>
    <source>
        <strain evidence="3 4">VU population</strain>
        <tissue evidence="3">Whole body</tissue>
    </source>
</reference>
<feature type="compositionally biased region" description="Polar residues" evidence="1">
    <location>
        <begin position="16"/>
        <end position="25"/>
    </location>
</feature>
<proteinExistence type="predicted"/>
<evidence type="ECO:0000256" key="2">
    <source>
        <dbReference type="SAM" id="Phobius"/>
    </source>
</evidence>
<dbReference type="EMBL" id="LNIX01000004">
    <property type="protein sequence ID" value="OXA56518.1"/>
    <property type="molecule type" value="Genomic_DNA"/>
</dbReference>
<evidence type="ECO:0000313" key="3">
    <source>
        <dbReference type="EMBL" id="OXA56518.1"/>
    </source>
</evidence>
<dbReference type="Proteomes" id="UP000198287">
    <property type="component" value="Unassembled WGS sequence"/>
</dbReference>
<dbReference type="OrthoDB" id="10569550at2759"/>
<feature type="region of interest" description="Disordered" evidence="1">
    <location>
        <begin position="1"/>
        <end position="78"/>
    </location>
</feature>
<keyword evidence="2" id="KW-0472">Membrane</keyword>
<sequence length="475" mass="54155">MPDQGKILSKGANETPPETVQNINFVSPPESKKEITSSIPKRTSKAKKRISKPADEDNVPPITPKNDTGEQPPNEPPLLLSPIVSVNDEKNVWSAQPEVGMKQRNQTEKKAGQTLELVEGANILKFEEEEEQFVDPMQLLQHYQAAHIALIGQKGKRHAWQDEENPTEEYLQKVDRLRLEKLRYDRGRCLSSAFCLIFHIIVIFNFVHSWIDSFKISMQNAKLQTYHLQGVFNCMEIVQNANAVQFLVEIFHALMSACVLFADTRANACLCMGFVFAQGVHTVYKGFQFFMHVRFLNGWEELSMGTTFLIILVADVVASIVVMQRFYDLTDRIRTRAKFVAANVDKGGSMNDEIIYQNQSPFLQRKYILRQAVASQVFRVIQKIERYTEKGIKPDYISIYRELHAAKQALKDVDNVQNEKLIKELRKASAKRLKELEKNPEILGLDANAAISGRYSKLFMVTLSKSNDNNKATNQ</sequence>
<organism evidence="3 4">
    <name type="scientific">Folsomia candida</name>
    <name type="common">Springtail</name>
    <dbReference type="NCBI Taxonomy" id="158441"/>
    <lineage>
        <taxon>Eukaryota</taxon>
        <taxon>Metazoa</taxon>
        <taxon>Ecdysozoa</taxon>
        <taxon>Arthropoda</taxon>
        <taxon>Hexapoda</taxon>
        <taxon>Collembola</taxon>
        <taxon>Entomobryomorpha</taxon>
        <taxon>Isotomoidea</taxon>
        <taxon>Isotomidae</taxon>
        <taxon>Proisotominae</taxon>
        <taxon>Folsomia</taxon>
    </lineage>
</organism>
<accession>A0A226EH15</accession>
<feature type="transmembrane region" description="Helical" evidence="2">
    <location>
        <begin position="243"/>
        <end position="262"/>
    </location>
</feature>
<dbReference type="OMA" id="RANACLC"/>
<keyword evidence="2" id="KW-1133">Transmembrane helix</keyword>
<feature type="compositionally biased region" description="Basic residues" evidence="1">
    <location>
        <begin position="42"/>
        <end position="51"/>
    </location>
</feature>
<keyword evidence="2" id="KW-0812">Transmembrane</keyword>
<gene>
    <name evidence="3" type="ORF">Fcan01_09233</name>
</gene>
<name>A0A226EH15_FOLCA</name>
<keyword evidence="4" id="KW-1185">Reference proteome</keyword>
<feature type="transmembrane region" description="Helical" evidence="2">
    <location>
        <begin position="307"/>
        <end position="327"/>
    </location>
</feature>
<comment type="caution">
    <text evidence="3">The sequence shown here is derived from an EMBL/GenBank/DDBJ whole genome shotgun (WGS) entry which is preliminary data.</text>
</comment>